<gene>
    <name evidence="8" type="ORF">AB2B41_06480</name>
</gene>
<keyword evidence="3" id="KW-0805">Transcription regulation</keyword>
<dbReference type="InterPro" id="IPR039420">
    <property type="entry name" value="WalR-like"/>
</dbReference>
<dbReference type="InterPro" id="IPR001789">
    <property type="entry name" value="Sig_transdc_resp-reg_receiver"/>
</dbReference>
<proteinExistence type="predicted"/>
<keyword evidence="1 6" id="KW-0597">Phosphoprotein</keyword>
<organism evidence="8 9">
    <name type="scientific">Sulfitobacter sediminis</name>
    <dbReference type="NCBI Taxonomy" id="3234186"/>
    <lineage>
        <taxon>Bacteria</taxon>
        <taxon>Pseudomonadati</taxon>
        <taxon>Pseudomonadota</taxon>
        <taxon>Alphaproteobacteria</taxon>
        <taxon>Rhodobacterales</taxon>
        <taxon>Roseobacteraceae</taxon>
        <taxon>Sulfitobacter</taxon>
    </lineage>
</organism>
<name>A0ABV3RK39_9RHOB</name>
<accession>A0ABV3RK39</accession>
<dbReference type="PANTHER" id="PTHR48111">
    <property type="entry name" value="REGULATOR OF RPOS"/>
    <property type="match status" value="1"/>
</dbReference>
<keyword evidence="5" id="KW-0804">Transcription</keyword>
<keyword evidence="2" id="KW-0902">Two-component regulatory system</keyword>
<keyword evidence="9" id="KW-1185">Reference proteome</keyword>
<evidence type="ECO:0000256" key="5">
    <source>
        <dbReference type="ARBA" id="ARBA00023163"/>
    </source>
</evidence>
<evidence type="ECO:0000256" key="4">
    <source>
        <dbReference type="ARBA" id="ARBA00023125"/>
    </source>
</evidence>
<dbReference type="Proteomes" id="UP001556098">
    <property type="component" value="Unassembled WGS sequence"/>
</dbReference>
<feature type="domain" description="Response regulatory" evidence="7">
    <location>
        <begin position="2"/>
        <end position="122"/>
    </location>
</feature>
<evidence type="ECO:0000256" key="6">
    <source>
        <dbReference type="PROSITE-ProRule" id="PRU00169"/>
    </source>
</evidence>
<evidence type="ECO:0000256" key="2">
    <source>
        <dbReference type="ARBA" id="ARBA00023012"/>
    </source>
</evidence>
<evidence type="ECO:0000256" key="1">
    <source>
        <dbReference type="ARBA" id="ARBA00022553"/>
    </source>
</evidence>
<sequence length="323" mass="35558">MQILAVDDDPIILELLKQFMVAVGGHSLSVALSGAEALEMINAENAPRFDCFLFDIQMPGMDGIELTRRMRETARYADTPVLMLTAMADKRYVDNAFAAGATDYVTKPFEVSELKARIGLVEGLVAARQSRTKKIFAAQAMPEQPNTVELFEPISIYDVDNVIEYMAMQNYVAQLSRSALFGSTTFAFTIREIETYHRTMSAFEFFSLISDVAEVISDTLMGHQFLMSYAGNGTFVCVTESGWRPDVAKLMDAINLSLATTELYDNTGERLHPRVIAGAPERLIWKSGASVMDALATAHASAEAAAVAHMDAQKDFWDMGKSA</sequence>
<comment type="caution">
    <text evidence="8">The sequence shown here is derived from an EMBL/GenBank/DDBJ whole genome shotgun (WGS) entry which is preliminary data.</text>
</comment>
<reference evidence="8 9" key="1">
    <citation type="submission" date="2024-07" db="EMBL/GenBank/DDBJ databases">
        <title>Marimonas sp.nov., isolated from tidal-flat sediment.</title>
        <authorList>
            <person name="Jayan J.N."/>
            <person name="Lee S.S."/>
        </authorList>
    </citation>
    <scope>NUCLEOTIDE SEQUENCE [LARGE SCALE GENOMIC DNA]</scope>
    <source>
        <strain evidence="8 9">MJW-29</strain>
    </source>
</reference>
<protein>
    <submittedName>
        <fullName evidence="8">PleD family two-component system response regulator</fullName>
    </submittedName>
</protein>
<dbReference type="Gene3D" id="3.40.50.2300">
    <property type="match status" value="1"/>
</dbReference>
<dbReference type="RefSeq" id="WP_367876947.1">
    <property type="nucleotide sequence ID" value="NZ_JBFNXX010000004.1"/>
</dbReference>
<dbReference type="EMBL" id="JBFNXX010000004">
    <property type="protein sequence ID" value="MEW9919241.1"/>
    <property type="molecule type" value="Genomic_DNA"/>
</dbReference>
<dbReference type="SUPFAM" id="SSF52172">
    <property type="entry name" value="CheY-like"/>
    <property type="match status" value="1"/>
</dbReference>
<evidence type="ECO:0000313" key="9">
    <source>
        <dbReference type="Proteomes" id="UP001556098"/>
    </source>
</evidence>
<dbReference type="Pfam" id="PF00072">
    <property type="entry name" value="Response_reg"/>
    <property type="match status" value="1"/>
</dbReference>
<dbReference type="PANTHER" id="PTHR48111:SF1">
    <property type="entry name" value="TWO-COMPONENT RESPONSE REGULATOR ORR33"/>
    <property type="match status" value="1"/>
</dbReference>
<evidence type="ECO:0000259" key="7">
    <source>
        <dbReference type="PROSITE" id="PS50110"/>
    </source>
</evidence>
<evidence type="ECO:0000256" key="3">
    <source>
        <dbReference type="ARBA" id="ARBA00023015"/>
    </source>
</evidence>
<dbReference type="SMART" id="SM00448">
    <property type="entry name" value="REC"/>
    <property type="match status" value="1"/>
</dbReference>
<evidence type="ECO:0000313" key="8">
    <source>
        <dbReference type="EMBL" id="MEW9919241.1"/>
    </source>
</evidence>
<keyword evidence="4" id="KW-0238">DNA-binding</keyword>
<feature type="modified residue" description="4-aspartylphosphate" evidence="6">
    <location>
        <position position="55"/>
    </location>
</feature>
<dbReference type="PROSITE" id="PS50110">
    <property type="entry name" value="RESPONSE_REGULATORY"/>
    <property type="match status" value="1"/>
</dbReference>
<dbReference type="InterPro" id="IPR011006">
    <property type="entry name" value="CheY-like_superfamily"/>
</dbReference>